<keyword evidence="6" id="KW-0378">Hydrolase</keyword>
<dbReference type="InterPro" id="IPR005273">
    <property type="entry name" value="Ura-DNA_glyco_family4"/>
</dbReference>
<dbReference type="GO" id="GO:0097506">
    <property type="term" value="F:deaminated base DNA N-glycosylase activity"/>
    <property type="evidence" value="ECO:0007669"/>
    <property type="project" value="UniProtKB-ARBA"/>
</dbReference>
<dbReference type="AlphaFoldDB" id="S0EV15"/>
<evidence type="ECO:0000256" key="4">
    <source>
        <dbReference type="ARBA" id="ARBA00022723"/>
    </source>
</evidence>
<evidence type="ECO:0000256" key="2">
    <source>
        <dbReference type="ARBA" id="ARBA00019403"/>
    </source>
</evidence>
<dbReference type="InterPro" id="IPR051536">
    <property type="entry name" value="UDG_Type-4/5"/>
</dbReference>
<dbReference type="GO" id="GO:0006281">
    <property type="term" value="P:DNA repair"/>
    <property type="evidence" value="ECO:0007669"/>
    <property type="project" value="UniProtKB-KW"/>
</dbReference>
<keyword evidence="4" id="KW-0479">Metal-binding</keyword>
<dbReference type="GO" id="GO:0051539">
    <property type="term" value="F:4 iron, 4 sulfur cluster binding"/>
    <property type="evidence" value="ECO:0007669"/>
    <property type="project" value="UniProtKB-KW"/>
</dbReference>
<accession>S0EV15</accession>
<evidence type="ECO:0000256" key="1">
    <source>
        <dbReference type="ARBA" id="ARBA00006521"/>
    </source>
</evidence>
<feature type="region of interest" description="Disordered" evidence="10">
    <location>
        <begin position="1"/>
        <end position="20"/>
    </location>
</feature>
<dbReference type="HOGENOM" id="CLU_044815_1_3_0"/>
<dbReference type="InterPro" id="IPR036895">
    <property type="entry name" value="Uracil-DNA_glycosylase-like_sf"/>
</dbReference>
<dbReference type="eggNOG" id="COG1573">
    <property type="taxonomic scope" value="Bacteria"/>
</dbReference>
<evidence type="ECO:0000256" key="3">
    <source>
        <dbReference type="ARBA" id="ARBA00022485"/>
    </source>
</evidence>
<dbReference type="NCBIfam" id="TIGR00758">
    <property type="entry name" value="UDG_fam4"/>
    <property type="match status" value="1"/>
</dbReference>
<dbReference type="Pfam" id="PF03167">
    <property type="entry name" value="UDG"/>
    <property type="match status" value="1"/>
</dbReference>
<evidence type="ECO:0000256" key="7">
    <source>
        <dbReference type="ARBA" id="ARBA00023004"/>
    </source>
</evidence>
<dbReference type="EMBL" id="HF951689">
    <property type="protein sequence ID" value="CCW35231.1"/>
    <property type="molecule type" value="Genomic_DNA"/>
</dbReference>
<dbReference type="CDD" id="cd10030">
    <property type="entry name" value="UDG-F4_TTUDGA_SPO1dp_like"/>
    <property type="match status" value="1"/>
</dbReference>
<evidence type="ECO:0000256" key="6">
    <source>
        <dbReference type="ARBA" id="ARBA00022801"/>
    </source>
</evidence>
<evidence type="ECO:0000259" key="11">
    <source>
        <dbReference type="SMART" id="SM00986"/>
    </source>
</evidence>
<dbReference type="SUPFAM" id="SSF52141">
    <property type="entry name" value="Uracil-DNA glycosylase-like"/>
    <property type="match status" value="1"/>
</dbReference>
<dbReference type="PANTHER" id="PTHR33693:SF9">
    <property type="entry name" value="TYPE-4 URACIL-DNA GLYCOSYLASE"/>
    <property type="match status" value="1"/>
</dbReference>
<keyword evidence="12" id="KW-0808">Transferase</keyword>
<dbReference type="Gene3D" id="3.40.470.10">
    <property type="entry name" value="Uracil-DNA glycosylase-like domain"/>
    <property type="match status" value="1"/>
</dbReference>
<evidence type="ECO:0000256" key="8">
    <source>
        <dbReference type="ARBA" id="ARBA00023014"/>
    </source>
</evidence>
<dbReference type="GO" id="GO:0046872">
    <property type="term" value="F:metal ion binding"/>
    <property type="evidence" value="ECO:0007669"/>
    <property type="project" value="UniProtKB-KW"/>
</dbReference>
<dbReference type="SMART" id="SM00987">
    <property type="entry name" value="UreE_C"/>
    <property type="match status" value="1"/>
</dbReference>
<dbReference type="STRING" id="454171.CP488_02683"/>
<gene>
    <name evidence="12" type="ORF">CCALI_01414</name>
</gene>
<evidence type="ECO:0000256" key="5">
    <source>
        <dbReference type="ARBA" id="ARBA00022763"/>
    </source>
</evidence>
<evidence type="ECO:0000256" key="9">
    <source>
        <dbReference type="ARBA" id="ARBA00023204"/>
    </source>
</evidence>
<evidence type="ECO:0000313" key="13">
    <source>
        <dbReference type="Proteomes" id="UP000014227"/>
    </source>
</evidence>
<dbReference type="SMART" id="SM00986">
    <property type="entry name" value="UDG"/>
    <property type="match status" value="1"/>
</dbReference>
<keyword evidence="8" id="KW-0411">Iron-sulfur</keyword>
<comment type="similarity">
    <text evidence="1">Belongs to the uracil-DNA glycosylase (UDG) superfamily. Type 4 (UDGa) family.</text>
</comment>
<dbReference type="Proteomes" id="UP000014227">
    <property type="component" value="Chromosome I"/>
</dbReference>
<proteinExistence type="inferred from homology"/>
<evidence type="ECO:0000256" key="10">
    <source>
        <dbReference type="SAM" id="MobiDB-lite"/>
    </source>
</evidence>
<dbReference type="InParanoid" id="S0EV15"/>
<name>S0EV15_CHTCT</name>
<keyword evidence="13" id="KW-1185">Reference proteome</keyword>
<evidence type="ECO:0000313" key="12">
    <source>
        <dbReference type="EMBL" id="CCW35231.1"/>
    </source>
</evidence>
<dbReference type="OrthoDB" id="5290748at2"/>
<dbReference type="PANTHER" id="PTHR33693">
    <property type="entry name" value="TYPE-5 URACIL-DNA GLYCOSYLASE"/>
    <property type="match status" value="1"/>
</dbReference>
<keyword evidence="3" id="KW-0004">4Fe-4S</keyword>
<organism evidence="12 13">
    <name type="scientific">Chthonomonas calidirosea (strain DSM 23976 / ICMP 18418 / T49)</name>
    <dbReference type="NCBI Taxonomy" id="1303518"/>
    <lineage>
        <taxon>Bacteria</taxon>
        <taxon>Bacillati</taxon>
        <taxon>Armatimonadota</taxon>
        <taxon>Chthonomonadia</taxon>
        <taxon>Chthonomonadales</taxon>
        <taxon>Chthonomonadaceae</taxon>
        <taxon>Chthonomonas</taxon>
    </lineage>
</organism>
<dbReference type="PATRIC" id="fig|1303518.3.peg.1445"/>
<reference evidence="13" key="1">
    <citation type="submission" date="2013-03" db="EMBL/GenBank/DDBJ databases">
        <title>Genome sequence of Chthonomonas calidirosea, the first sequenced genome from the Armatimonadetes phylum (formally candidate division OP10).</title>
        <authorList>
            <person name="Lee K.C.Y."/>
            <person name="Morgan X.C."/>
            <person name="Dunfield P.F."/>
            <person name="Tamas I."/>
            <person name="Houghton K.M."/>
            <person name="Vyssotski M."/>
            <person name="Ryan J.L.J."/>
            <person name="Lagutin K."/>
            <person name="McDonald I.R."/>
            <person name="Stott M.B."/>
        </authorList>
    </citation>
    <scope>NUCLEOTIDE SEQUENCE [LARGE SCALE GENOMIC DNA]</scope>
    <source>
        <strain evidence="13">DSM 23976 / ICMP 18418 / T49</strain>
    </source>
</reference>
<dbReference type="InterPro" id="IPR005122">
    <property type="entry name" value="Uracil-DNA_glycosylase-like"/>
</dbReference>
<keyword evidence="7" id="KW-0408">Iron</keyword>
<dbReference type="GO" id="GO:0016779">
    <property type="term" value="F:nucleotidyltransferase activity"/>
    <property type="evidence" value="ECO:0007669"/>
    <property type="project" value="UniProtKB-KW"/>
</dbReference>
<protein>
    <recommendedName>
        <fullName evidence="2">Type-4 uracil-DNA glycosylase</fullName>
    </recommendedName>
</protein>
<keyword evidence="9" id="KW-0234">DNA repair</keyword>
<keyword evidence="5" id="KW-0227">DNA damage</keyword>
<keyword evidence="12" id="KW-0548">Nucleotidyltransferase</keyword>
<sequence length="226" mass="24911">MGEETDNRFAEMSSDEGSGTKAERLQLVAARAATCTACDLAATRTQVVFGDGNPEAPLMLVGEAPGMHEDATGKPFVGRAGVLLDACLRENSISRKHIYITNLVRCRPFTTESGAARNRPPTQEEINACRPWLEQTIDIIQPLVILCLGAPAANVLIHKGFKMSQERGQWFEGRYARYVAATWHPAYILRLQGDAYEAARRELVADIAAARQKVIEAKREPKLTLF</sequence>
<dbReference type="KEGG" id="ccz:CCALI_01414"/>
<dbReference type="RefSeq" id="WP_016482770.1">
    <property type="nucleotide sequence ID" value="NC_021487.1"/>
</dbReference>
<feature type="domain" description="Uracil-DNA glycosylase-like" evidence="11">
    <location>
        <begin position="49"/>
        <end position="208"/>
    </location>
</feature>